<keyword evidence="4" id="KW-1185">Reference proteome</keyword>
<dbReference type="Gene3D" id="3.40.190.10">
    <property type="entry name" value="Periplasmic binding protein-like II"/>
    <property type="match status" value="2"/>
</dbReference>
<dbReference type="CDD" id="cd13589">
    <property type="entry name" value="PBP2_polyamine_RpCGA009"/>
    <property type="match status" value="1"/>
</dbReference>
<dbReference type="GO" id="GO:0030976">
    <property type="term" value="F:thiamine pyrophosphate binding"/>
    <property type="evidence" value="ECO:0007669"/>
    <property type="project" value="TreeGrafter"/>
</dbReference>
<dbReference type="Proteomes" id="UP000255265">
    <property type="component" value="Unassembled WGS sequence"/>
</dbReference>
<dbReference type="PANTHER" id="PTHR30006">
    <property type="entry name" value="THIAMINE-BINDING PERIPLASMIC PROTEIN-RELATED"/>
    <property type="match status" value="1"/>
</dbReference>
<comment type="caution">
    <text evidence="3">The sequence shown here is derived from an EMBL/GenBank/DDBJ whole genome shotgun (WGS) entry which is preliminary data.</text>
</comment>
<dbReference type="InterPro" id="IPR006311">
    <property type="entry name" value="TAT_signal"/>
</dbReference>
<organism evidence="3 4">
    <name type="scientific">Pseudacidovorax intermedius</name>
    <dbReference type="NCBI Taxonomy" id="433924"/>
    <lineage>
        <taxon>Bacteria</taxon>
        <taxon>Pseudomonadati</taxon>
        <taxon>Pseudomonadota</taxon>
        <taxon>Betaproteobacteria</taxon>
        <taxon>Burkholderiales</taxon>
        <taxon>Comamonadaceae</taxon>
        <taxon>Pseudacidovorax</taxon>
    </lineage>
</organism>
<feature type="signal peptide" evidence="2">
    <location>
        <begin position="1"/>
        <end position="29"/>
    </location>
</feature>
<accession>A0A370FJT6</accession>
<gene>
    <name evidence="3" type="ORF">DFR41_103390</name>
</gene>
<name>A0A370FJT6_9BURK</name>
<dbReference type="SUPFAM" id="SSF53850">
    <property type="entry name" value="Periplasmic binding protein-like II"/>
    <property type="match status" value="1"/>
</dbReference>
<protein>
    <submittedName>
        <fullName evidence="3">Putative spermidine/putrescine transport system substrate-binding protein</fullName>
    </submittedName>
</protein>
<dbReference type="EMBL" id="QQAV01000003">
    <property type="protein sequence ID" value="RDI26232.1"/>
    <property type="molecule type" value="Genomic_DNA"/>
</dbReference>
<evidence type="ECO:0000256" key="1">
    <source>
        <dbReference type="ARBA" id="ARBA00022729"/>
    </source>
</evidence>
<keyword evidence="1 2" id="KW-0732">Signal</keyword>
<dbReference type="Pfam" id="PF13416">
    <property type="entry name" value="SBP_bac_8"/>
    <property type="match status" value="1"/>
</dbReference>
<dbReference type="GO" id="GO:0015888">
    <property type="term" value="P:thiamine transport"/>
    <property type="evidence" value="ECO:0007669"/>
    <property type="project" value="TreeGrafter"/>
</dbReference>
<dbReference type="RefSeq" id="WP_170159352.1">
    <property type="nucleotide sequence ID" value="NZ_QQAV01000003.1"/>
</dbReference>
<dbReference type="GO" id="GO:0030288">
    <property type="term" value="C:outer membrane-bounded periplasmic space"/>
    <property type="evidence" value="ECO:0007669"/>
    <property type="project" value="TreeGrafter"/>
</dbReference>
<dbReference type="PROSITE" id="PS51318">
    <property type="entry name" value="TAT"/>
    <property type="match status" value="1"/>
</dbReference>
<dbReference type="InterPro" id="IPR006059">
    <property type="entry name" value="SBP"/>
</dbReference>
<proteinExistence type="predicted"/>
<evidence type="ECO:0000256" key="2">
    <source>
        <dbReference type="SAM" id="SignalP"/>
    </source>
</evidence>
<dbReference type="AlphaFoldDB" id="A0A370FJT6"/>
<sequence>MTMSDAFSRRHFLGAASSLTVGLALPARAAGGFTSTVFGGVWEKNYRAAIVDSFEKKLGVKVALKLGTASEWLTNGMVNRAKPEIDMLLLPYPDSIKAVRAGIGMPLSPDKIPNIRNVHPMWFDQFRKEAVGLDYVAYGIAYRTDLVKKPPEAWSDLWDPALKGRVTVPNIGVWGSWEMLVAAARTRGGDESNLDPGFKALRELRPNIRRFFSGSTDAMQMLDTGEVSVVAMTTNIPAYALIDSGKPVKFVFPKDGSMVGMVSYHVARNTANADLCMQFIDHALSKECQEAFCNAVIAGPTNRLARLSGKAAERVPALDQLKLFDWAKVIPQMSEITDRWNQEIAG</sequence>
<dbReference type="PANTHER" id="PTHR30006:SF2">
    <property type="entry name" value="ABC TRANSPORTER SUBSTRATE-BINDING PROTEIN"/>
    <property type="match status" value="1"/>
</dbReference>
<evidence type="ECO:0000313" key="3">
    <source>
        <dbReference type="EMBL" id="RDI26232.1"/>
    </source>
</evidence>
<dbReference type="GO" id="GO:0030975">
    <property type="term" value="F:thiamine binding"/>
    <property type="evidence" value="ECO:0007669"/>
    <property type="project" value="TreeGrafter"/>
</dbReference>
<feature type="chain" id="PRO_5017001718" evidence="2">
    <location>
        <begin position="30"/>
        <end position="346"/>
    </location>
</feature>
<reference evidence="3 4" key="1">
    <citation type="submission" date="2018-07" db="EMBL/GenBank/DDBJ databases">
        <title>Genomic Encyclopedia of Type Strains, Phase IV (KMG-IV): sequencing the most valuable type-strain genomes for metagenomic binning, comparative biology and taxonomic classification.</title>
        <authorList>
            <person name="Goeker M."/>
        </authorList>
    </citation>
    <scope>NUCLEOTIDE SEQUENCE [LARGE SCALE GENOMIC DNA]</scope>
    <source>
        <strain evidence="3 4">DSM 21352</strain>
    </source>
</reference>
<evidence type="ECO:0000313" key="4">
    <source>
        <dbReference type="Proteomes" id="UP000255265"/>
    </source>
</evidence>